<dbReference type="InParanoid" id="I7MF93"/>
<accession>I7MF93</accession>
<dbReference type="GO" id="GO:0005634">
    <property type="term" value="C:nucleus"/>
    <property type="evidence" value="ECO:0007669"/>
    <property type="project" value="TreeGrafter"/>
</dbReference>
<dbReference type="InterPro" id="IPR035309">
    <property type="entry name" value="PSME4"/>
</dbReference>
<dbReference type="eggNOG" id="ENOG502SMK3">
    <property type="taxonomic scope" value="Eukaryota"/>
</dbReference>
<dbReference type="Proteomes" id="UP000009168">
    <property type="component" value="Unassembled WGS sequence"/>
</dbReference>
<dbReference type="HOGENOM" id="CLU_236625_0_0_1"/>
<dbReference type="InterPro" id="IPR011989">
    <property type="entry name" value="ARM-like"/>
</dbReference>
<dbReference type="RefSeq" id="XP_001019760.1">
    <property type="nucleotide sequence ID" value="XM_001019760.3"/>
</dbReference>
<dbReference type="GeneID" id="7843754"/>
<keyword evidence="2" id="KW-1185">Reference proteome</keyword>
<protein>
    <submittedName>
        <fullName evidence="1">Uncharacterized protein</fullName>
    </submittedName>
</protein>
<dbReference type="PANTHER" id="PTHR32170">
    <property type="entry name" value="PROTEASOME ACTIVATOR COMPLEX SUBUNIT 4"/>
    <property type="match status" value="1"/>
</dbReference>
<dbReference type="KEGG" id="tet:TTHERM_00137780"/>
<dbReference type="GO" id="GO:0070628">
    <property type="term" value="F:proteasome binding"/>
    <property type="evidence" value="ECO:0007669"/>
    <property type="project" value="InterPro"/>
</dbReference>
<organism evidence="1 2">
    <name type="scientific">Tetrahymena thermophila (strain SB210)</name>
    <dbReference type="NCBI Taxonomy" id="312017"/>
    <lineage>
        <taxon>Eukaryota</taxon>
        <taxon>Sar</taxon>
        <taxon>Alveolata</taxon>
        <taxon>Ciliophora</taxon>
        <taxon>Intramacronucleata</taxon>
        <taxon>Oligohymenophorea</taxon>
        <taxon>Hymenostomatida</taxon>
        <taxon>Tetrahymenina</taxon>
        <taxon>Tetrahymenidae</taxon>
        <taxon>Tetrahymena</taxon>
    </lineage>
</organism>
<dbReference type="GO" id="GO:0005829">
    <property type="term" value="C:cytosol"/>
    <property type="evidence" value="ECO:0007669"/>
    <property type="project" value="TreeGrafter"/>
</dbReference>
<dbReference type="GO" id="GO:0016504">
    <property type="term" value="F:peptidase activator activity"/>
    <property type="evidence" value="ECO:0007669"/>
    <property type="project" value="InterPro"/>
</dbReference>
<dbReference type="PANTHER" id="PTHR32170:SF3">
    <property type="entry name" value="PROTEASOME ACTIVATOR COMPLEX SUBUNIT 4"/>
    <property type="match status" value="1"/>
</dbReference>
<reference evidence="2" key="1">
    <citation type="journal article" date="2006" name="PLoS Biol.">
        <title>Macronuclear genome sequence of the ciliate Tetrahymena thermophila, a model eukaryote.</title>
        <authorList>
            <person name="Eisen J.A."/>
            <person name="Coyne R.S."/>
            <person name="Wu M."/>
            <person name="Wu D."/>
            <person name="Thiagarajan M."/>
            <person name="Wortman J.R."/>
            <person name="Badger J.H."/>
            <person name="Ren Q."/>
            <person name="Amedeo P."/>
            <person name="Jones K.M."/>
            <person name="Tallon L.J."/>
            <person name="Delcher A.L."/>
            <person name="Salzberg S.L."/>
            <person name="Silva J.C."/>
            <person name="Haas B.J."/>
            <person name="Majoros W.H."/>
            <person name="Farzad M."/>
            <person name="Carlton J.M."/>
            <person name="Smith R.K. Jr."/>
            <person name="Garg J."/>
            <person name="Pearlman R.E."/>
            <person name="Karrer K.M."/>
            <person name="Sun L."/>
            <person name="Manning G."/>
            <person name="Elde N.C."/>
            <person name="Turkewitz A.P."/>
            <person name="Asai D.J."/>
            <person name="Wilkes D.E."/>
            <person name="Wang Y."/>
            <person name="Cai H."/>
            <person name="Collins K."/>
            <person name="Stewart B.A."/>
            <person name="Lee S.R."/>
            <person name="Wilamowska K."/>
            <person name="Weinberg Z."/>
            <person name="Ruzzo W.L."/>
            <person name="Wloga D."/>
            <person name="Gaertig J."/>
            <person name="Frankel J."/>
            <person name="Tsao C.-C."/>
            <person name="Gorovsky M.A."/>
            <person name="Keeling P.J."/>
            <person name="Waller R.F."/>
            <person name="Patron N.J."/>
            <person name="Cherry J.M."/>
            <person name="Stover N.A."/>
            <person name="Krieger C.J."/>
            <person name="del Toro C."/>
            <person name="Ryder H.F."/>
            <person name="Williamson S.C."/>
            <person name="Barbeau R.A."/>
            <person name="Hamilton E.P."/>
            <person name="Orias E."/>
        </authorList>
    </citation>
    <scope>NUCLEOTIDE SEQUENCE [LARGE SCALE GENOMIC DNA]</scope>
    <source>
        <strain evidence="2">SB210</strain>
    </source>
</reference>
<gene>
    <name evidence="1" type="ORF">TTHERM_00137780</name>
</gene>
<name>I7MF93_TETTS</name>
<dbReference type="OMA" id="MISAYRF"/>
<dbReference type="EMBL" id="GG662639">
    <property type="protein sequence ID" value="EAR99515.1"/>
    <property type="molecule type" value="Genomic_DNA"/>
</dbReference>
<dbReference type="InterPro" id="IPR016024">
    <property type="entry name" value="ARM-type_fold"/>
</dbReference>
<proteinExistence type="predicted"/>
<dbReference type="OrthoDB" id="286438at2759"/>
<evidence type="ECO:0000313" key="2">
    <source>
        <dbReference type="Proteomes" id="UP000009168"/>
    </source>
</evidence>
<evidence type="ECO:0000313" key="1">
    <source>
        <dbReference type="EMBL" id="EAR99515.1"/>
    </source>
</evidence>
<dbReference type="SUPFAM" id="SSF48371">
    <property type="entry name" value="ARM repeat"/>
    <property type="match status" value="1"/>
</dbReference>
<sequence>MNSGKILRQKFYHNRLPLGLDQNFDSEREFFWSEIIHTITSKDVVNQAGIAGSNIKQLIVKFKNVYGLKLDEQQLLISLLLDMLFTRKNVRTDSKVLLFNFLNEMLSTRPEFDDFKLDWKSFYEFYLQEFHNNEEKPFRNEQNNISLFSEFIVLVKRCKQYFDVSSIKEVYEIFKQNYTPSKADHHMNLLTLFLKIDQDAGKEVYEELLQDFVQYLNFSYCSRNTLTLYNIMKILREFKSLNWEKYYDEIFTSIFRNLNNLLILDTATAEENVINTLLPEEPIGVKSIMKQIPDFMVHLLLPSTHKNYEIVWQYIERVFLLIDRVFNPNNKSEQCDTLLKLFKGFVRKFIIRYDMEQKDKYNLDDKLSTEDDDSDIFDLEYNISDYHIPEYLQEKNQNKSIAKKQFEPEFILDETCKERFLGILDRFLKKLVYMEDGSHSSCKILHWLCYFEPQRYAIPVIEHCLQSFSYMEELNYATIKNIVLFIIPVLCDRKLCPTGLKYIPQFLKTSFKLFEKQGVKDNLDLVEAYSKIFMLLPIERYQDLFKSYKAENPEKYEKDFQELINDHNFDAIEFIQQLEIFAIKFFKLIVENIGTLDMADSESCTLIIDFNNIFWTFIVNSSHSLRLQYINILFARLEDNIIPEGQQAIAYLLDCLSLVEPEVLLQKTIELLEKKLIKKRTDPSTIESMKSNVMWYFLEKNENKDKILEKEFAIFTDTSIKYYVSILENAMSYSRSYIIKHLDFIETIAFLCFFQDDLSVFEKSCDIIHTVILTLGYIYPTDVSYLNKSERPTDNTKYQYLHNLGKTDLNKFQLEWYNPSEQEKAIIMKWLNRTLYVVISYFQDNYFSKPQYPILDYEKDYALIIHEMLFDESTDLSISKTQKDFYKVLYVALASFSGINVRIPFIKPDNLDQCNERVKQYHKFYKSFESKFMFEELSNCRNELTDLCTKLPSLFHHTKTIQDASLIELYQYISRECFGESYLIEEIKRSNEMIDGLCVLNDFHRPNLFNNRFSLASECITYLNEKIDMFFFLNPYLGKQKLQLFNSFFILSFHPTYLFRMSIRFDHDLNFSLTEDNEYESMHKKAFQIMNNYIFKENIFQKEATPTIEKVQELLLTNLRIESLQRFPCCAANPDSFYYIFNSVEIFEMLDKKIWQQKVIEQIMKTLTANYEDAYLFSQLRPNDIKKCTIPPIIKSNPQYYESLKTIKIDRDSISLEKAKAVREAFLEIINKSNNKMDDPKTHWKTKVLCGLFVVYFLNIFDDLNHPYIARFAQISINFATSKTDIHLAQYGRSLLFRLININKRRVVKKNYEPMPGFFGPSMEVEDSNDGEYTLEEFFQYHFLKRKDLQSYLIKSREIGTYYDYAPLYNKSGYQMKESDGIYSETIIKILLNENFFNEFIETIFEAKEIYSSDSDEQDQENQQIDLSQGEVFDQIQILFNFTFDSDKKKQTLFNINLNFNLFEFYARLFKKIFQAVGKRFFDATHKKIESLADDFNNLPRQRVISIYVWSILKWIQRLSREERKPYMDFCVNLTQECIVNCSQELFRDWCLSISLASKNNSFDVIEEFASRILEKLKHQKGIGKRFRYHKLLKTVLTLNQTWARKYCLEGMKLIMDADVEDTKESDENCELFAEILCSCIISRVNVKKLKQEKWIKEDLQQLIDEKKLIVQDDYTAFENNKLITQFIEHLFNKLNNVKKESKKKLYSHMTFKVLDSISVKRQNDLFWSYFRPFFTYIIDNKPENINEIEILKVMSCNEYPANIRKDIKRILAEKIESENWVSRQKVILFLKNFLYFEEYQENQVQVDSLIIRGLTDKNNSVSLLAVDCLSEILKLATTDEQNTIFQKYKSQSQSLLPKDKNSEEYKQLTDQKQIAVQVLMSLLLAFQEDILPWTEEALREVINSKTLNANMRKKVKEFVGQYWREQDEVITFNSLSLSEKIKKQIREIANPYDYFA</sequence>
<dbReference type="GO" id="GO:0010499">
    <property type="term" value="P:proteasomal ubiquitin-independent protein catabolic process"/>
    <property type="evidence" value="ECO:0007669"/>
    <property type="project" value="TreeGrafter"/>
</dbReference>
<dbReference type="Gene3D" id="1.25.10.10">
    <property type="entry name" value="Leucine-rich Repeat Variant"/>
    <property type="match status" value="1"/>
</dbReference>